<dbReference type="Proteomes" id="UP000799536">
    <property type="component" value="Unassembled WGS sequence"/>
</dbReference>
<comment type="caution">
    <text evidence="1">The sequence shown here is derived from an EMBL/GenBank/DDBJ whole genome shotgun (WGS) entry which is preliminary data.</text>
</comment>
<gene>
    <name evidence="1" type="ORF">GQ43DRAFT_370194</name>
</gene>
<organism evidence="1 2">
    <name type="scientific">Delitschia confertaspora ATCC 74209</name>
    <dbReference type="NCBI Taxonomy" id="1513339"/>
    <lineage>
        <taxon>Eukaryota</taxon>
        <taxon>Fungi</taxon>
        <taxon>Dikarya</taxon>
        <taxon>Ascomycota</taxon>
        <taxon>Pezizomycotina</taxon>
        <taxon>Dothideomycetes</taxon>
        <taxon>Pleosporomycetidae</taxon>
        <taxon>Pleosporales</taxon>
        <taxon>Delitschiaceae</taxon>
        <taxon>Delitschia</taxon>
    </lineage>
</organism>
<accession>A0A9P4JMT6</accession>
<reference evidence="1" key="1">
    <citation type="journal article" date="2020" name="Stud. Mycol.">
        <title>101 Dothideomycetes genomes: a test case for predicting lifestyles and emergence of pathogens.</title>
        <authorList>
            <person name="Haridas S."/>
            <person name="Albert R."/>
            <person name="Binder M."/>
            <person name="Bloem J."/>
            <person name="Labutti K."/>
            <person name="Salamov A."/>
            <person name="Andreopoulos B."/>
            <person name="Baker S."/>
            <person name="Barry K."/>
            <person name="Bills G."/>
            <person name="Bluhm B."/>
            <person name="Cannon C."/>
            <person name="Castanera R."/>
            <person name="Culley D."/>
            <person name="Daum C."/>
            <person name="Ezra D."/>
            <person name="Gonzalez J."/>
            <person name="Henrissat B."/>
            <person name="Kuo A."/>
            <person name="Liang C."/>
            <person name="Lipzen A."/>
            <person name="Lutzoni F."/>
            <person name="Magnuson J."/>
            <person name="Mondo S."/>
            <person name="Nolan M."/>
            <person name="Ohm R."/>
            <person name="Pangilinan J."/>
            <person name="Park H.-J."/>
            <person name="Ramirez L."/>
            <person name="Alfaro M."/>
            <person name="Sun H."/>
            <person name="Tritt A."/>
            <person name="Yoshinaga Y."/>
            <person name="Zwiers L.-H."/>
            <person name="Turgeon B."/>
            <person name="Goodwin S."/>
            <person name="Spatafora J."/>
            <person name="Crous P."/>
            <person name="Grigoriev I."/>
        </authorList>
    </citation>
    <scope>NUCLEOTIDE SEQUENCE</scope>
    <source>
        <strain evidence="1">ATCC 74209</strain>
    </source>
</reference>
<protein>
    <submittedName>
        <fullName evidence="1">Uncharacterized protein</fullName>
    </submittedName>
</protein>
<keyword evidence="2" id="KW-1185">Reference proteome</keyword>
<sequence>MEQWPPYCKESKLTFKPKSLLETWCYKSPDIIRAKTFEICIRSAFWLHSSDSYVYHASGSTTLHQAQVAINAKGRAGLHAWYKTDEDIIVDPPPKTDIEAYTSLFAPSASLESALNVFHHEAKKDSLRSHIGAYLRMKFYVDPAAKQLLPNKKARELEHTNPYFDMWKYSCEELEWVGPWPNTTNTKFSHHMLPIFYHHFGCVCPSFQALWVIANLAQPSAPTKNKLVKPIFDVGSGNGYWTYMLRNLYIREDMKPLQVYPVDDGSSEYRTVWIEDTVNVNGVEFIQQQNRTDAVLLLVYPIVSGSFTSSVLKAFKGDTIVVAGTQNGNGFTGFADQAIDEWIAGNMPEWALVMRLPLPSFAGKDDALYVFRRNLGGVATNSSGNA</sequence>
<evidence type="ECO:0000313" key="1">
    <source>
        <dbReference type="EMBL" id="KAF2201960.1"/>
    </source>
</evidence>
<proteinExistence type="predicted"/>
<dbReference type="PANTHER" id="PTHR39290">
    <property type="entry name" value="C3H1-TYPE DOMAIN-CONTAINING PROTEIN-RELATED"/>
    <property type="match status" value="1"/>
</dbReference>
<evidence type="ECO:0000313" key="2">
    <source>
        <dbReference type="Proteomes" id="UP000799536"/>
    </source>
</evidence>
<name>A0A9P4JMT6_9PLEO</name>
<dbReference type="OrthoDB" id="5411518at2759"/>
<dbReference type="EMBL" id="ML993954">
    <property type="protein sequence ID" value="KAF2201960.1"/>
    <property type="molecule type" value="Genomic_DNA"/>
</dbReference>
<dbReference type="PANTHER" id="PTHR39290:SF6">
    <property type="entry name" value="S-ADENOSYL-L-METHIONINE-DEPENDENT METHYLTRANSFERASES SUPERFAMILY PROTEIN"/>
    <property type="match status" value="1"/>
</dbReference>
<dbReference type="AlphaFoldDB" id="A0A9P4JMT6"/>